<evidence type="ECO:0000256" key="14">
    <source>
        <dbReference type="ARBA" id="ARBA00045085"/>
    </source>
</evidence>
<evidence type="ECO:0000256" key="3">
    <source>
        <dbReference type="ARBA" id="ARBA00004240"/>
    </source>
</evidence>
<dbReference type="GO" id="GO:0004169">
    <property type="term" value="F:dolichyl-phosphate-mannose-protein mannosyltransferase activity"/>
    <property type="evidence" value="ECO:0007669"/>
    <property type="project" value="UniProtKB-EC"/>
</dbReference>
<dbReference type="AlphaFoldDB" id="A0A553P5X1"/>
<name>A0A553P5X1_TIGCA</name>
<dbReference type="Proteomes" id="UP000318571">
    <property type="component" value="Chromosome 3"/>
</dbReference>
<comment type="function">
    <text evidence="1">Transfers mannosyl residues to the hydroxyl group of serine or threonine residues.</text>
</comment>
<dbReference type="OMA" id="HHAININ"/>
<reference evidence="19 20" key="1">
    <citation type="journal article" date="2018" name="Nat. Ecol. Evol.">
        <title>Genomic signatures of mitonuclear coevolution across populations of Tigriopus californicus.</title>
        <authorList>
            <person name="Barreto F.S."/>
            <person name="Watson E.T."/>
            <person name="Lima T.G."/>
            <person name="Willett C.S."/>
            <person name="Edmands S."/>
            <person name="Li W."/>
            <person name="Burton R.S."/>
        </authorList>
    </citation>
    <scope>NUCLEOTIDE SEQUENCE [LARGE SCALE GENOMIC DNA]</scope>
    <source>
        <strain evidence="19 20">San Diego</strain>
    </source>
</reference>
<dbReference type="Pfam" id="PF00515">
    <property type="entry name" value="TPR_1"/>
    <property type="match status" value="2"/>
</dbReference>
<gene>
    <name evidence="19" type="ORF">TCAL_03340</name>
</gene>
<keyword evidence="11" id="KW-0256">Endoplasmic reticulum</keyword>
<evidence type="ECO:0000256" key="1">
    <source>
        <dbReference type="ARBA" id="ARBA00003582"/>
    </source>
</evidence>
<feature type="repeat" description="TPR" evidence="16">
    <location>
        <begin position="513"/>
        <end position="546"/>
    </location>
</feature>
<keyword evidence="20" id="KW-1185">Reference proteome</keyword>
<dbReference type="PROSITE" id="PS50293">
    <property type="entry name" value="TPR_REGION"/>
    <property type="match status" value="2"/>
</dbReference>
<dbReference type="InterPro" id="IPR052346">
    <property type="entry name" value="O-mannosyl-transferase_TMTC"/>
</dbReference>
<comment type="similarity">
    <text evidence="5">Belongs to the TMTC family.</text>
</comment>
<proteinExistence type="inferred from homology"/>
<comment type="caution">
    <text evidence="19">The sequence shown here is derived from an EMBL/GenBank/DDBJ whole genome shotgun (WGS) entry which is preliminary data.</text>
</comment>
<comment type="catalytic activity">
    <reaction evidence="14">
        <text>a di-trans,poly-cis-dolichyl beta-D-mannosyl phosphate + L-threonyl-[protein] = 3-O-(alpha-D-mannosyl)-L-threonyl-[protein] + a di-trans,poly-cis-dolichyl phosphate + H(+)</text>
        <dbReference type="Rhea" id="RHEA:53396"/>
        <dbReference type="Rhea" id="RHEA-COMP:11060"/>
        <dbReference type="Rhea" id="RHEA-COMP:13547"/>
        <dbReference type="Rhea" id="RHEA-COMP:19498"/>
        <dbReference type="Rhea" id="RHEA-COMP:19501"/>
        <dbReference type="ChEBI" id="CHEBI:15378"/>
        <dbReference type="ChEBI" id="CHEBI:30013"/>
        <dbReference type="ChEBI" id="CHEBI:57683"/>
        <dbReference type="ChEBI" id="CHEBI:58211"/>
        <dbReference type="ChEBI" id="CHEBI:137323"/>
        <dbReference type="EC" id="2.4.1.109"/>
    </reaction>
</comment>
<dbReference type="EC" id="2.4.1.109" evidence="6"/>
<evidence type="ECO:0000256" key="5">
    <source>
        <dbReference type="ARBA" id="ARBA00007882"/>
    </source>
</evidence>
<comment type="pathway">
    <text evidence="4">Protein modification; protein glycosylation.</text>
</comment>
<dbReference type="UniPathway" id="UPA00378"/>
<dbReference type="Gene3D" id="1.25.40.10">
    <property type="entry name" value="Tetratricopeptide repeat domain"/>
    <property type="match status" value="1"/>
</dbReference>
<dbReference type="InterPro" id="IPR013618">
    <property type="entry name" value="TMTC_DUF1736"/>
</dbReference>
<dbReference type="SUPFAM" id="SSF48452">
    <property type="entry name" value="TPR-like"/>
    <property type="match status" value="1"/>
</dbReference>
<protein>
    <recommendedName>
        <fullName evidence="6">dolichyl-phosphate-mannose--protein mannosyltransferase</fullName>
        <ecNumber evidence="6">2.4.1.109</ecNumber>
    </recommendedName>
</protein>
<dbReference type="PROSITE" id="PS50005">
    <property type="entry name" value="TPR"/>
    <property type="match status" value="4"/>
</dbReference>
<dbReference type="STRING" id="6832.A0A553P5X1"/>
<feature type="repeat" description="TPR" evidence="16">
    <location>
        <begin position="581"/>
        <end position="614"/>
    </location>
</feature>
<evidence type="ECO:0000256" key="16">
    <source>
        <dbReference type="PROSITE-ProRule" id="PRU00339"/>
    </source>
</evidence>
<evidence type="ECO:0000256" key="6">
    <source>
        <dbReference type="ARBA" id="ARBA00012839"/>
    </source>
</evidence>
<dbReference type="GO" id="GO:0005783">
    <property type="term" value="C:endoplasmic reticulum"/>
    <property type="evidence" value="ECO:0007669"/>
    <property type="project" value="UniProtKB-SubCell"/>
</dbReference>
<dbReference type="GO" id="GO:0030968">
    <property type="term" value="P:endoplasmic reticulum unfolded protein response"/>
    <property type="evidence" value="ECO:0007669"/>
    <property type="project" value="TreeGrafter"/>
</dbReference>
<evidence type="ECO:0000313" key="19">
    <source>
        <dbReference type="EMBL" id="TRY73083.1"/>
    </source>
</evidence>
<evidence type="ECO:0000256" key="7">
    <source>
        <dbReference type="ARBA" id="ARBA00022679"/>
    </source>
</evidence>
<evidence type="ECO:0000256" key="17">
    <source>
        <dbReference type="SAM" id="Phobius"/>
    </source>
</evidence>
<evidence type="ECO:0000256" key="13">
    <source>
        <dbReference type="ARBA" id="ARBA00023136"/>
    </source>
</evidence>
<dbReference type="Pfam" id="PF13424">
    <property type="entry name" value="TPR_12"/>
    <property type="match status" value="1"/>
</dbReference>
<evidence type="ECO:0000256" key="2">
    <source>
        <dbReference type="ARBA" id="ARBA00004141"/>
    </source>
</evidence>
<keyword evidence="7" id="KW-0808">Transferase</keyword>
<dbReference type="Gene3D" id="1.20.5.110">
    <property type="match status" value="1"/>
</dbReference>
<dbReference type="PANTHER" id="PTHR44227">
    <property type="match status" value="1"/>
</dbReference>
<accession>A0A553P5X1</accession>
<evidence type="ECO:0000256" key="15">
    <source>
        <dbReference type="ARBA" id="ARBA00045102"/>
    </source>
</evidence>
<feature type="transmembrane region" description="Helical" evidence="17">
    <location>
        <begin position="385"/>
        <end position="405"/>
    </location>
</feature>
<dbReference type="SMART" id="SM00028">
    <property type="entry name" value="TPR"/>
    <property type="match status" value="6"/>
</dbReference>
<evidence type="ECO:0000256" key="10">
    <source>
        <dbReference type="ARBA" id="ARBA00022803"/>
    </source>
</evidence>
<evidence type="ECO:0000256" key="12">
    <source>
        <dbReference type="ARBA" id="ARBA00022989"/>
    </source>
</evidence>
<feature type="transmembrane region" description="Helical" evidence="17">
    <location>
        <begin position="167"/>
        <end position="184"/>
    </location>
</feature>
<keyword evidence="10 16" id="KW-0802">TPR repeat</keyword>
<keyword evidence="9" id="KW-0677">Repeat</keyword>
<keyword evidence="12 17" id="KW-1133">Transmembrane helix</keyword>
<evidence type="ECO:0000256" key="9">
    <source>
        <dbReference type="ARBA" id="ARBA00022737"/>
    </source>
</evidence>
<feature type="transmembrane region" description="Helical" evidence="17">
    <location>
        <begin position="268"/>
        <end position="287"/>
    </location>
</feature>
<dbReference type="PANTHER" id="PTHR44227:SF3">
    <property type="entry name" value="PROTEIN O-MANNOSYL-TRANSFERASE TMTC4"/>
    <property type="match status" value="1"/>
</dbReference>
<feature type="transmembrane region" description="Helical" evidence="17">
    <location>
        <begin position="412"/>
        <end position="432"/>
    </location>
</feature>
<feature type="transmembrane region" description="Helical" evidence="17">
    <location>
        <begin position="354"/>
        <end position="373"/>
    </location>
</feature>
<keyword evidence="8 17" id="KW-0812">Transmembrane</keyword>
<dbReference type="Pfam" id="PF08409">
    <property type="entry name" value="TMTC_DUF1736"/>
    <property type="match status" value="1"/>
</dbReference>
<dbReference type="InterPro" id="IPR011990">
    <property type="entry name" value="TPR-like_helical_dom_sf"/>
</dbReference>
<dbReference type="InterPro" id="IPR019734">
    <property type="entry name" value="TPR_rpt"/>
</dbReference>
<dbReference type="GO" id="GO:0016020">
    <property type="term" value="C:membrane"/>
    <property type="evidence" value="ECO:0007669"/>
    <property type="project" value="UniProtKB-SubCell"/>
</dbReference>
<feature type="repeat" description="TPR" evidence="16">
    <location>
        <begin position="547"/>
        <end position="580"/>
    </location>
</feature>
<feature type="transmembrane region" description="Helical" evidence="17">
    <location>
        <begin position="190"/>
        <end position="210"/>
    </location>
</feature>
<organism evidence="19 20">
    <name type="scientific">Tigriopus californicus</name>
    <name type="common">Marine copepod</name>
    <dbReference type="NCBI Taxonomy" id="6832"/>
    <lineage>
        <taxon>Eukaryota</taxon>
        <taxon>Metazoa</taxon>
        <taxon>Ecdysozoa</taxon>
        <taxon>Arthropoda</taxon>
        <taxon>Crustacea</taxon>
        <taxon>Multicrustacea</taxon>
        <taxon>Hexanauplia</taxon>
        <taxon>Copepoda</taxon>
        <taxon>Harpacticoida</taxon>
        <taxon>Harpacticidae</taxon>
        <taxon>Tigriopus</taxon>
    </lineage>
</organism>
<keyword evidence="13 17" id="KW-0472">Membrane</keyword>
<feature type="domain" description="DUF1736" evidence="18">
    <location>
        <begin position="292"/>
        <end position="364"/>
    </location>
</feature>
<comment type="subcellular location">
    <subcellularLocation>
        <location evidence="3">Endoplasmic reticulum</location>
    </subcellularLocation>
    <subcellularLocation>
        <location evidence="2">Membrane</location>
        <topology evidence="2">Multi-pass membrane protein</topology>
    </subcellularLocation>
</comment>
<sequence>MSQAATLEHRQALQRQTQQDWANREYIELISGSIKRIADFLNAFEKSCRSRLSTLNEKLTTLELPGPFWPALSNGSEFVFDDIPAILKNSDVTSQSVNLSRIFHNDFWGDPLKSARSHKSYRPLTVLLFRLIVHLFGFNVKVFRSINLLLHTLNSVLVFMIARRWLFHLKAALFAALLFAWHPVHVESIMAGVGLADVTYSGLCLWAIFLCQNQGPICSMVEISGLSILTLGAMFFKEPGIMLPSLVLINGFCLDPRRRPIVYQVRVWLWKAIAFLIITLMCLAMRLKIMNFKQPSFKLEDNPAIFMNSFQARALNHAYHHALNAWLLLCPDWLCFDWSMGCLTPIFSCLDIRCLFISLFWVYLANILVMIWISNHRNSKCIISATGLSIASFLPASNVFFNVGFVIAERNLYLPSVGSCLIVALATQNIPIKRLAPYFQIIQLFMLVIFGLRCSQRSLDWKSELGLFQSGLRVCPNNAKVHYNIAKRLADQDKDHMSLLQYERALQLHPKYEHALNNLGNLYRKMKKPAKALEFLERAVAINPEFSTAWMNLGVTQAQIGALLEAERSYHQALEYRSDYPDCHFNLGNLYLKMKNLDRASKCFERAIFLNPEHKSAWANLILLKDEQKLWDDAEHLAKSATARFPEESDFPFHLANLYGKIDRFEKAEQLFLSALTLAENPNTSNGRNRGLYHNNLGVLYHRWKKYRLAAQHYEMALVLDANNFNTKQNLESIQKFL</sequence>
<evidence type="ECO:0000259" key="18">
    <source>
        <dbReference type="Pfam" id="PF08409"/>
    </source>
</evidence>
<comment type="catalytic activity">
    <reaction evidence="15">
        <text>a di-trans,poly-cis-dolichyl beta-D-mannosyl phosphate + L-seryl-[protein] = 3-O-(alpha-D-mannosyl)-L-seryl-[protein] + a di-trans,poly-cis-dolichyl phosphate + H(+)</text>
        <dbReference type="Rhea" id="RHEA:17377"/>
        <dbReference type="Rhea" id="RHEA-COMP:9863"/>
        <dbReference type="Rhea" id="RHEA-COMP:13546"/>
        <dbReference type="Rhea" id="RHEA-COMP:19498"/>
        <dbReference type="Rhea" id="RHEA-COMP:19501"/>
        <dbReference type="ChEBI" id="CHEBI:15378"/>
        <dbReference type="ChEBI" id="CHEBI:29999"/>
        <dbReference type="ChEBI" id="CHEBI:57683"/>
        <dbReference type="ChEBI" id="CHEBI:58211"/>
        <dbReference type="ChEBI" id="CHEBI:137321"/>
        <dbReference type="EC" id="2.4.1.109"/>
    </reaction>
</comment>
<dbReference type="EMBL" id="VCGU01000007">
    <property type="protein sequence ID" value="TRY73083.1"/>
    <property type="molecule type" value="Genomic_DNA"/>
</dbReference>
<evidence type="ECO:0000256" key="11">
    <source>
        <dbReference type="ARBA" id="ARBA00022824"/>
    </source>
</evidence>
<evidence type="ECO:0000313" key="20">
    <source>
        <dbReference type="Proteomes" id="UP000318571"/>
    </source>
</evidence>
<feature type="repeat" description="TPR" evidence="16">
    <location>
        <begin position="691"/>
        <end position="724"/>
    </location>
</feature>
<evidence type="ECO:0000256" key="4">
    <source>
        <dbReference type="ARBA" id="ARBA00004922"/>
    </source>
</evidence>
<evidence type="ECO:0000256" key="8">
    <source>
        <dbReference type="ARBA" id="ARBA00022692"/>
    </source>
</evidence>